<evidence type="ECO:0000256" key="2">
    <source>
        <dbReference type="ARBA" id="ARBA00022692"/>
    </source>
</evidence>
<evidence type="ECO:0000313" key="10">
    <source>
        <dbReference type="Proteomes" id="UP000076842"/>
    </source>
</evidence>
<dbReference type="GO" id="GO:0034992">
    <property type="term" value="C:microtubule organizing center attachment site"/>
    <property type="evidence" value="ECO:0007669"/>
    <property type="project" value="TreeGrafter"/>
</dbReference>
<evidence type="ECO:0000259" key="8">
    <source>
        <dbReference type="Pfam" id="PF09779"/>
    </source>
</evidence>
<keyword evidence="10" id="KW-1185">Reference proteome</keyword>
<organism evidence="9 10">
    <name type="scientific">Calocera cornea HHB12733</name>
    <dbReference type="NCBI Taxonomy" id="1353952"/>
    <lineage>
        <taxon>Eukaryota</taxon>
        <taxon>Fungi</taxon>
        <taxon>Dikarya</taxon>
        <taxon>Basidiomycota</taxon>
        <taxon>Agaricomycotina</taxon>
        <taxon>Dacrymycetes</taxon>
        <taxon>Dacrymycetales</taxon>
        <taxon>Dacrymycetaceae</taxon>
        <taxon>Calocera</taxon>
    </lineage>
</organism>
<dbReference type="GO" id="GO:0005637">
    <property type="term" value="C:nuclear inner membrane"/>
    <property type="evidence" value="ECO:0007669"/>
    <property type="project" value="UniProtKB-SubCell"/>
</dbReference>
<dbReference type="InterPro" id="IPR018617">
    <property type="entry name" value="Ima1_N"/>
</dbReference>
<evidence type="ECO:0000256" key="6">
    <source>
        <dbReference type="SAM" id="MobiDB-lite"/>
    </source>
</evidence>
<accession>A0A165GBL4</accession>
<dbReference type="PANTHER" id="PTHR28538:SF1">
    <property type="entry name" value="INTEGRAL INNER NUCLEAR MEMBRANE PROTEIN IMA1"/>
    <property type="match status" value="1"/>
</dbReference>
<dbReference type="GO" id="GO:0071765">
    <property type="term" value="P:nuclear inner membrane organization"/>
    <property type="evidence" value="ECO:0007669"/>
    <property type="project" value="InterPro"/>
</dbReference>
<feature type="compositionally biased region" description="Pro residues" evidence="6">
    <location>
        <begin position="432"/>
        <end position="441"/>
    </location>
</feature>
<dbReference type="OrthoDB" id="5966927at2759"/>
<evidence type="ECO:0000256" key="7">
    <source>
        <dbReference type="SAM" id="Phobius"/>
    </source>
</evidence>
<dbReference type="InParanoid" id="A0A165GBL4"/>
<feature type="compositionally biased region" description="Low complexity" evidence="6">
    <location>
        <begin position="412"/>
        <end position="431"/>
    </location>
</feature>
<dbReference type="EMBL" id="KV423958">
    <property type="protein sequence ID" value="KZT57864.1"/>
    <property type="molecule type" value="Genomic_DNA"/>
</dbReference>
<dbReference type="STRING" id="1353952.A0A165GBL4"/>
<keyword evidence="3 7" id="KW-1133">Transmembrane helix</keyword>
<evidence type="ECO:0000256" key="5">
    <source>
        <dbReference type="ARBA" id="ARBA00023242"/>
    </source>
</evidence>
<feature type="domain" description="Ima1 N-terminal" evidence="8">
    <location>
        <begin position="10"/>
        <end position="159"/>
    </location>
</feature>
<feature type="transmembrane region" description="Helical" evidence="7">
    <location>
        <begin position="528"/>
        <end position="551"/>
    </location>
</feature>
<feature type="non-terminal residue" evidence="9">
    <location>
        <position position="573"/>
    </location>
</feature>
<comment type="subcellular location">
    <subcellularLocation>
        <location evidence="1">Nucleus inner membrane</location>
        <topology evidence="1">Multi-pass membrane protein</topology>
    </subcellularLocation>
</comment>
<dbReference type="AlphaFoldDB" id="A0A165GBL4"/>
<name>A0A165GBL4_9BASI</name>
<protein>
    <recommendedName>
        <fullName evidence="8">Ima1 N-terminal domain-containing protein</fullName>
    </recommendedName>
</protein>
<evidence type="ECO:0000256" key="1">
    <source>
        <dbReference type="ARBA" id="ARBA00004473"/>
    </source>
</evidence>
<dbReference type="PANTHER" id="PTHR28538">
    <property type="entry name" value="INTEGRAL INNER NUCLEAR MEMBRANE PROTEIN IMA1"/>
    <property type="match status" value="1"/>
</dbReference>
<feature type="region of interest" description="Disordered" evidence="6">
    <location>
        <begin position="402"/>
        <end position="477"/>
    </location>
</feature>
<gene>
    <name evidence="9" type="ORF">CALCODRAFT_469250</name>
</gene>
<proteinExistence type="predicted"/>
<dbReference type="InterPro" id="IPR042321">
    <property type="entry name" value="Ima1"/>
</dbReference>
<dbReference type="Pfam" id="PF09779">
    <property type="entry name" value="Ima1_N"/>
    <property type="match status" value="1"/>
</dbReference>
<evidence type="ECO:0000256" key="4">
    <source>
        <dbReference type="ARBA" id="ARBA00023136"/>
    </source>
</evidence>
<keyword evidence="2 7" id="KW-0812">Transmembrane</keyword>
<evidence type="ECO:0000256" key="3">
    <source>
        <dbReference type="ARBA" id="ARBA00022989"/>
    </source>
</evidence>
<dbReference type="Proteomes" id="UP000076842">
    <property type="component" value="Unassembled WGS sequence"/>
</dbReference>
<keyword evidence="4 7" id="KW-0472">Membrane</keyword>
<evidence type="ECO:0000313" key="9">
    <source>
        <dbReference type="EMBL" id="KZT57864.1"/>
    </source>
</evidence>
<dbReference type="GO" id="GO:0044732">
    <property type="term" value="C:mitotic spindle pole body"/>
    <property type="evidence" value="ECO:0007669"/>
    <property type="project" value="TreeGrafter"/>
</dbReference>
<dbReference type="GO" id="GO:0034506">
    <property type="term" value="C:chromosome, centromeric core domain"/>
    <property type="evidence" value="ECO:0007669"/>
    <property type="project" value="TreeGrafter"/>
</dbReference>
<reference evidence="9 10" key="1">
    <citation type="journal article" date="2016" name="Mol. Biol. Evol.">
        <title>Comparative Genomics of Early-Diverging Mushroom-Forming Fungi Provides Insights into the Origins of Lignocellulose Decay Capabilities.</title>
        <authorList>
            <person name="Nagy L.G."/>
            <person name="Riley R."/>
            <person name="Tritt A."/>
            <person name="Adam C."/>
            <person name="Daum C."/>
            <person name="Floudas D."/>
            <person name="Sun H."/>
            <person name="Yadav J.S."/>
            <person name="Pangilinan J."/>
            <person name="Larsson K.H."/>
            <person name="Matsuura K."/>
            <person name="Barry K."/>
            <person name="Labutti K."/>
            <person name="Kuo R."/>
            <person name="Ohm R.A."/>
            <person name="Bhattacharya S.S."/>
            <person name="Shirouzu T."/>
            <person name="Yoshinaga Y."/>
            <person name="Martin F.M."/>
            <person name="Grigoriev I.V."/>
            <person name="Hibbett D.S."/>
        </authorList>
    </citation>
    <scope>NUCLEOTIDE SEQUENCE [LARGE SCALE GENOMIC DNA]</scope>
    <source>
        <strain evidence="9 10">HHB12733</strain>
    </source>
</reference>
<sequence length="573" mass="62666">MWSFPARKPLTCFYCLTPTTSNSSTSAALNAYYWRCPACEQWNRRDANGEIVPEPGAQNVFMNHESWQKRGAFAQRMGEERTDRGTASLPDNAFPPGTPWSPFCTQCVTNQKLIVEMLANYIPDESDPTHPSALANIAAYRRDLERRYPPLCEECRPRVEAELRKHNDEATAEIRASAVAASVAGVASGSGVGTPRKDKAREGRALGRWETRIWRTRGFVWVLALVLSVARCVRVLVHPSEIPHGDSATREVIVTLASITWTTWNPKYLRYRRYLQAGVPTQTTGMRTWTSFQLLIYLFRLLLSVSYLGILSRHLPPTEESYRILGALSLTADTLLSSIAYRTMSIQKIPVSTKRSLVPLGPAPSRQTFYENALDGLRLSDSPQHQQTPTRQRVPSCAQTISPRFAASPPNSQQRASSLPASAAPSSQSPKRIPPTPPPGPYIAAEDSSTPMDVDPPPPSSSFYSTDLKPQTFPPRFTATGLEDLLSSWNLSDPAPPPAHPTKGGAGVGGGWQEVGLLELVEGVALCVGWASGVVMTMQVAWACVAVVVIYRLGQRQTVDSAVAAGAALLRAA</sequence>
<keyword evidence="5" id="KW-0539">Nucleus</keyword>